<name>A0A1Q3DYG0_LENED</name>
<dbReference type="EMBL" id="BDGU01000021">
    <property type="protein sequence ID" value="GAV99979.1"/>
    <property type="molecule type" value="Genomic_DNA"/>
</dbReference>
<keyword evidence="2" id="KW-1185">Reference proteome</keyword>
<reference evidence="1 2" key="2">
    <citation type="submission" date="2017-02" db="EMBL/GenBank/DDBJ databases">
        <title>A genome survey and senescence transcriptome analysis in Lentinula edodes.</title>
        <authorList>
            <person name="Sakamoto Y."/>
            <person name="Nakade K."/>
            <person name="Sato S."/>
            <person name="Yoshida Y."/>
            <person name="Miyazaki K."/>
            <person name="Natsume S."/>
            <person name="Konno N."/>
        </authorList>
    </citation>
    <scope>NUCLEOTIDE SEQUENCE [LARGE SCALE GENOMIC DNA]</scope>
    <source>
        <strain evidence="1 2">NBRC 111202</strain>
    </source>
</reference>
<comment type="caution">
    <text evidence="1">The sequence shown here is derived from an EMBL/GenBank/DDBJ whole genome shotgun (WGS) entry which is preliminary data.</text>
</comment>
<organism evidence="1 2">
    <name type="scientific">Lentinula edodes</name>
    <name type="common">Shiitake mushroom</name>
    <name type="synonym">Lentinus edodes</name>
    <dbReference type="NCBI Taxonomy" id="5353"/>
    <lineage>
        <taxon>Eukaryota</taxon>
        <taxon>Fungi</taxon>
        <taxon>Dikarya</taxon>
        <taxon>Basidiomycota</taxon>
        <taxon>Agaricomycotina</taxon>
        <taxon>Agaricomycetes</taxon>
        <taxon>Agaricomycetidae</taxon>
        <taxon>Agaricales</taxon>
        <taxon>Marasmiineae</taxon>
        <taxon>Omphalotaceae</taxon>
        <taxon>Lentinula</taxon>
    </lineage>
</organism>
<dbReference type="STRING" id="5353.A0A1Q3DYG0"/>
<protein>
    <submittedName>
        <fullName evidence="1">Uncharacterized protein</fullName>
    </submittedName>
</protein>
<evidence type="ECO:0000313" key="1">
    <source>
        <dbReference type="EMBL" id="GAV99979.1"/>
    </source>
</evidence>
<sequence>MAVIEPVAGGADEDSPVVCMFDIALNLPFLCFWFKKRVCVSRKNFFQPLSPRHRSQNACTQTRMTRKGHQKPFEPRVKVDNLALNERLRSSYGIIDNAKIKGLLNQAEEDLAGYDLEMERVRMAYEEEMHRLRLRRQGLHIYMTNLTALQSPIRRLPEELLSLIFLHCCKENDLTADHEGCRESMAMTISCVCTRWRRLALPCPVFWSNLTITFAYSNSKEEEAKLVHKLSIYLERSKTHPLTLELTANMFEPTTHKALALIARESHRWQYIFFRGDFFGGDNFPFLEPLRLPILETMIFDKFEDTFFFKEPHSEPFTGTMNLKHVVFGSLELGNGAIALSLPLETITSLDYASRTDIVKSLSLVKRCTNLRHLRIDLWVDYDLNDYSDLEIIPQILSIDTLEVDIYEAREHSNSLALFTFPNLVNLTLTGGAPPSFSKSFAALKSLLARSKCHLQVLTIREYHCLADTDVVTLLLQFPTLQELCIEEDNYSSEPQPISTSFITSLHTWKQGFLRCSSAPLVPQLRVLTLKTVAEDFDPSSFVEMITSRWLPDECSEREIGAVCLRSVELHLPGIVDAKPYEPLTHIDKAGMRVVVKCEEGYLV</sequence>
<dbReference type="AlphaFoldDB" id="A0A1Q3DYG0"/>
<reference evidence="1 2" key="1">
    <citation type="submission" date="2016-08" db="EMBL/GenBank/DDBJ databases">
        <authorList>
            <consortium name="Lentinula edodes genome sequencing consortium"/>
            <person name="Sakamoto Y."/>
            <person name="Nakade K."/>
            <person name="Sato S."/>
            <person name="Yoshida Y."/>
            <person name="Miyazaki K."/>
            <person name="Natsume S."/>
            <person name="Konno N."/>
        </authorList>
    </citation>
    <scope>NUCLEOTIDE SEQUENCE [LARGE SCALE GENOMIC DNA]</scope>
    <source>
        <strain evidence="1 2">NBRC 111202</strain>
    </source>
</reference>
<proteinExistence type="predicted"/>
<gene>
    <name evidence="1" type="ORF">LENED_001467</name>
</gene>
<evidence type="ECO:0000313" key="2">
    <source>
        <dbReference type="Proteomes" id="UP000188533"/>
    </source>
</evidence>
<dbReference type="Gene3D" id="3.80.10.10">
    <property type="entry name" value="Ribonuclease Inhibitor"/>
    <property type="match status" value="1"/>
</dbReference>
<accession>A0A1Q3DYG0</accession>
<dbReference type="Proteomes" id="UP000188533">
    <property type="component" value="Unassembled WGS sequence"/>
</dbReference>
<dbReference type="InterPro" id="IPR032675">
    <property type="entry name" value="LRR_dom_sf"/>
</dbReference>
<dbReference type="Gene3D" id="1.20.1280.50">
    <property type="match status" value="1"/>
</dbReference>